<keyword evidence="1" id="KW-0472">Membrane</keyword>
<feature type="transmembrane region" description="Helical" evidence="1">
    <location>
        <begin position="74"/>
        <end position="92"/>
    </location>
</feature>
<gene>
    <name evidence="2" type="ORF">H8704_12720</name>
</gene>
<organism evidence="2 3">
    <name type="scientific">Jutongia huaianensis</name>
    <dbReference type="NCBI Taxonomy" id="2763668"/>
    <lineage>
        <taxon>Bacteria</taxon>
        <taxon>Bacillati</taxon>
        <taxon>Bacillota</taxon>
        <taxon>Clostridia</taxon>
        <taxon>Lachnospirales</taxon>
        <taxon>Lachnospiraceae</taxon>
        <taxon>Jutongia</taxon>
    </lineage>
</organism>
<feature type="transmembrane region" description="Helical" evidence="1">
    <location>
        <begin position="148"/>
        <end position="168"/>
    </location>
</feature>
<feature type="transmembrane region" description="Helical" evidence="1">
    <location>
        <begin position="104"/>
        <end position="127"/>
    </location>
</feature>
<dbReference type="RefSeq" id="WP_249298513.1">
    <property type="nucleotide sequence ID" value="NZ_JACRSX010000023.1"/>
</dbReference>
<feature type="transmembrane region" description="Helical" evidence="1">
    <location>
        <begin position="174"/>
        <end position="196"/>
    </location>
</feature>
<accession>A0ABR7N4C5</accession>
<keyword evidence="3" id="KW-1185">Reference proteome</keyword>
<keyword evidence="1" id="KW-0812">Transmembrane</keyword>
<sequence length="228" mass="25716">MKFFSVDSPLYKFMNRLMDVFKLNCMWLLCSLPIVTMGAATTAAYTITLKMVNDEEGYIAGPFWKEFKANLKKGSILGVIALFACYAVYLDFQLYHVAKQHNMMFLIVGVIGIYLIFMHIVFAFPLLARYENSIVNTMRNSYSIAAKFLGRTAFLAVLLVIEMAIILWNLTTMFAGLLIGPACIILTISGFANSFFTVIERENLMAEQEEKEAMQLNGEPISGDEDDI</sequence>
<dbReference type="Pfam" id="PF04854">
    <property type="entry name" value="DUF624"/>
    <property type="match status" value="1"/>
</dbReference>
<dbReference type="InterPro" id="IPR006938">
    <property type="entry name" value="DUF624"/>
</dbReference>
<dbReference type="Proteomes" id="UP000606193">
    <property type="component" value="Unassembled WGS sequence"/>
</dbReference>
<name>A0ABR7N4C5_9FIRM</name>
<dbReference type="EMBL" id="JACRSX010000023">
    <property type="protein sequence ID" value="MBC8563474.1"/>
    <property type="molecule type" value="Genomic_DNA"/>
</dbReference>
<evidence type="ECO:0000313" key="2">
    <source>
        <dbReference type="EMBL" id="MBC8563474.1"/>
    </source>
</evidence>
<evidence type="ECO:0000256" key="1">
    <source>
        <dbReference type="SAM" id="Phobius"/>
    </source>
</evidence>
<protein>
    <submittedName>
        <fullName evidence="2">YesL family protein</fullName>
    </submittedName>
</protein>
<comment type="caution">
    <text evidence="2">The sequence shown here is derived from an EMBL/GenBank/DDBJ whole genome shotgun (WGS) entry which is preliminary data.</text>
</comment>
<keyword evidence="1" id="KW-1133">Transmembrane helix</keyword>
<reference evidence="2 3" key="1">
    <citation type="submission" date="2020-08" db="EMBL/GenBank/DDBJ databases">
        <title>Genome public.</title>
        <authorList>
            <person name="Liu C."/>
            <person name="Sun Q."/>
        </authorList>
    </citation>
    <scope>NUCLEOTIDE SEQUENCE [LARGE SCALE GENOMIC DNA]</scope>
    <source>
        <strain evidence="2 3">NSJ-37</strain>
    </source>
</reference>
<proteinExistence type="predicted"/>
<evidence type="ECO:0000313" key="3">
    <source>
        <dbReference type="Proteomes" id="UP000606193"/>
    </source>
</evidence>
<feature type="transmembrane region" description="Helical" evidence="1">
    <location>
        <begin position="20"/>
        <end position="45"/>
    </location>
</feature>